<dbReference type="RefSeq" id="WP_108718844.1">
    <property type="nucleotide sequence ID" value="NZ_VENP01000017.1"/>
</dbReference>
<dbReference type="Proteomes" id="UP000313849">
    <property type="component" value="Unassembled WGS sequence"/>
</dbReference>
<dbReference type="AlphaFoldDB" id="A0A5C5BC87"/>
<keyword evidence="3" id="KW-1185">Reference proteome</keyword>
<keyword evidence="1" id="KW-0472">Membrane</keyword>
<proteinExistence type="predicted"/>
<gene>
    <name evidence="2" type="ORF">FH969_06210</name>
</gene>
<feature type="transmembrane region" description="Helical" evidence="1">
    <location>
        <begin position="52"/>
        <end position="74"/>
    </location>
</feature>
<evidence type="ECO:0000313" key="2">
    <source>
        <dbReference type="EMBL" id="TNU75014.1"/>
    </source>
</evidence>
<name>A0A5C5BC87_9MICO</name>
<organism evidence="2 3">
    <name type="scientific">Miniimonas arenae</name>
    <dbReference type="NCBI Taxonomy" id="676201"/>
    <lineage>
        <taxon>Bacteria</taxon>
        <taxon>Bacillati</taxon>
        <taxon>Actinomycetota</taxon>
        <taxon>Actinomycetes</taxon>
        <taxon>Micrococcales</taxon>
        <taxon>Beutenbergiaceae</taxon>
        <taxon>Miniimonas</taxon>
    </lineage>
</organism>
<dbReference type="OrthoDB" id="4420630at2"/>
<accession>A0A5C5BC87</accession>
<protein>
    <submittedName>
        <fullName evidence="2">Uncharacterized protein</fullName>
    </submittedName>
</protein>
<feature type="transmembrane region" description="Helical" evidence="1">
    <location>
        <begin position="95"/>
        <end position="125"/>
    </location>
</feature>
<feature type="transmembrane region" description="Helical" evidence="1">
    <location>
        <begin position="20"/>
        <end position="46"/>
    </location>
</feature>
<keyword evidence="1" id="KW-1133">Transmembrane helix</keyword>
<comment type="caution">
    <text evidence="2">The sequence shown here is derived from an EMBL/GenBank/DDBJ whole genome shotgun (WGS) entry which is preliminary data.</text>
</comment>
<dbReference type="EMBL" id="VENP01000017">
    <property type="protein sequence ID" value="TNU75014.1"/>
    <property type="molecule type" value="Genomic_DNA"/>
</dbReference>
<evidence type="ECO:0000313" key="3">
    <source>
        <dbReference type="Proteomes" id="UP000313849"/>
    </source>
</evidence>
<sequence length="155" mass="15660">MGDGVARSRWGRSRLGGGRWSALAVALLIGVVLAAGFGALAAATGVVADHPLLGGVVFAVCTVGPCAALGYLLVVDRDTIAGATRRPEESVESGWYERAAAGALGDIVVLAGLTLVVATFVPAIADLPLRLVLVVLIGVAAASCALRYLVARRKG</sequence>
<evidence type="ECO:0000256" key="1">
    <source>
        <dbReference type="SAM" id="Phobius"/>
    </source>
</evidence>
<feature type="transmembrane region" description="Helical" evidence="1">
    <location>
        <begin position="131"/>
        <end position="150"/>
    </location>
</feature>
<reference evidence="2 3" key="1">
    <citation type="submission" date="2019-06" db="EMBL/GenBank/DDBJ databases">
        <title>Draft genome sequence of Miniimonas arenae KCTC 19750T isolated from sea sand.</title>
        <authorList>
            <person name="Park S.-J."/>
        </authorList>
    </citation>
    <scope>NUCLEOTIDE SEQUENCE [LARGE SCALE GENOMIC DNA]</scope>
    <source>
        <strain evidence="2 3">KCTC 19750</strain>
    </source>
</reference>
<keyword evidence="1" id="KW-0812">Transmembrane</keyword>